<accession>E3J4Z9</accession>
<evidence type="ECO:0000256" key="2">
    <source>
        <dbReference type="ARBA" id="ARBA00023015"/>
    </source>
</evidence>
<dbReference type="AlphaFoldDB" id="E3J4Z9"/>
<dbReference type="InParanoid" id="E3J4Z9"/>
<dbReference type="InterPro" id="IPR005119">
    <property type="entry name" value="LysR_subst-bd"/>
</dbReference>
<dbReference type="GO" id="GO:0003677">
    <property type="term" value="F:DNA binding"/>
    <property type="evidence" value="ECO:0007669"/>
    <property type="project" value="UniProtKB-KW"/>
</dbReference>
<dbReference type="eggNOG" id="COG0583">
    <property type="taxonomic scope" value="Bacteria"/>
</dbReference>
<dbReference type="STRING" id="298654.FraEuI1c_1383"/>
<evidence type="ECO:0000313" key="7">
    <source>
        <dbReference type="EMBL" id="ADP79450.1"/>
    </source>
</evidence>
<dbReference type="InterPro" id="IPR036388">
    <property type="entry name" value="WH-like_DNA-bd_sf"/>
</dbReference>
<dbReference type="PRINTS" id="PR00039">
    <property type="entry name" value="HTHLYSR"/>
</dbReference>
<dbReference type="EMBL" id="CP002299">
    <property type="protein sequence ID" value="ADP79450.1"/>
    <property type="molecule type" value="Genomic_DNA"/>
</dbReference>
<dbReference type="Proteomes" id="UP000002484">
    <property type="component" value="Chromosome"/>
</dbReference>
<dbReference type="PROSITE" id="PS50931">
    <property type="entry name" value="HTH_LYSR"/>
    <property type="match status" value="1"/>
</dbReference>
<dbReference type="GO" id="GO:0032993">
    <property type="term" value="C:protein-DNA complex"/>
    <property type="evidence" value="ECO:0007669"/>
    <property type="project" value="TreeGrafter"/>
</dbReference>
<feature type="region of interest" description="Disordered" evidence="5">
    <location>
        <begin position="308"/>
        <end position="334"/>
    </location>
</feature>
<protein>
    <submittedName>
        <fullName evidence="7">Transcriptional regulator, LysR family</fullName>
    </submittedName>
</protein>
<dbReference type="PANTHER" id="PTHR30346:SF0">
    <property type="entry name" value="HCA OPERON TRANSCRIPTIONAL ACTIVATOR HCAR"/>
    <property type="match status" value="1"/>
</dbReference>
<keyword evidence="2" id="KW-0805">Transcription regulation</keyword>
<dbReference type="CDD" id="cd08414">
    <property type="entry name" value="PBP2_LTTR_aromatics_like"/>
    <property type="match status" value="1"/>
</dbReference>
<evidence type="ECO:0000256" key="5">
    <source>
        <dbReference type="SAM" id="MobiDB-lite"/>
    </source>
</evidence>
<gene>
    <name evidence="7" type="ordered locus">FraEuI1c_1383</name>
</gene>
<feature type="domain" description="HTH lysR-type" evidence="6">
    <location>
        <begin position="12"/>
        <end position="69"/>
    </location>
</feature>
<dbReference type="FunFam" id="1.10.10.10:FF:000001">
    <property type="entry name" value="LysR family transcriptional regulator"/>
    <property type="match status" value="1"/>
</dbReference>
<name>E3J4Z9_PSEI1</name>
<reference evidence="7 8" key="1">
    <citation type="submission" date="2010-10" db="EMBL/GenBank/DDBJ databases">
        <title>Complete sequence of Frankia sp. EuI1c.</title>
        <authorList>
            <consortium name="US DOE Joint Genome Institute"/>
            <person name="Lucas S."/>
            <person name="Copeland A."/>
            <person name="Lapidus A."/>
            <person name="Cheng J.-F."/>
            <person name="Bruce D."/>
            <person name="Goodwin L."/>
            <person name="Pitluck S."/>
            <person name="Chertkov O."/>
            <person name="Detter J.C."/>
            <person name="Han C."/>
            <person name="Tapia R."/>
            <person name="Land M."/>
            <person name="Hauser L."/>
            <person name="Jeffries C."/>
            <person name="Kyrpides N."/>
            <person name="Ivanova N."/>
            <person name="Mikhailova N."/>
            <person name="Beauchemin N."/>
            <person name="Sen A."/>
            <person name="Sur S.A."/>
            <person name="Gtari M."/>
            <person name="Wall L."/>
            <person name="Tisa L."/>
            <person name="Woyke T."/>
        </authorList>
    </citation>
    <scope>NUCLEOTIDE SEQUENCE [LARGE SCALE GENOMIC DNA]</scope>
    <source>
        <strain evidence="8">DSM 45817 / CECT 9037 / EuI1c</strain>
    </source>
</reference>
<evidence type="ECO:0000256" key="3">
    <source>
        <dbReference type="ARBA" id="ARBA00023125"/>
    </source>
</evidence>
<dbReference type="SUPFAM" id="SSF46785">
    <property type="entry name" value="Winged helix' DNA-binding domain"/>
    <property type="match status" value="1"/>
</dbReference>
<dbReference type="Gene3D" id="3.40.190.10">
    <property type="entry name" value="Periplasmic binding protein-like II"/>
    <property type="match status" value="2"/>
</dbReference>
<dbReference type="HOGENOM" id="CLU_039613_6_4_11"/>
<dbReference type="Pfam" id="PF03466">
    <property type="entry name" value="LysR_substrate"/>
    <property type="match status" value="1"/>
</dbReference>
<dbReference type="KEGG" id="fri:FraEuI1c_1383"/>
<dbReference type="Pfam" id="PF00126">
    <property type="entry name" value="HTH_1"/>
    <property type="match status" value="1"/>
</dbReference>
<evidence type="ECO:0000313" key="8">
    <source>
        <dbReference type="Proteomes" id="UP000002484"/>
    </source>
</evidence>
<evidence type="ECO:0000256" key="4">
    <source>
        <dbReference type="ARBA" id="ARBA00023163"/>
    </source>
</evidence>
<evidence type="ECO:0000256" key="1">
    <source>
        <dbReference type="ARBA" id="ARBA00009437"/>
    </source>
</evidence>
<dbReference type="Gene3D" id="1.10.10.10">
    <property type="entry name" value="Winged helix-like DNA-binding domain superfamily/Winged helix DNA-binding domain"/>
    <property type="match status" value="1"/>
</dbReference>
<feature type="compositionally biased region" description="Low complexity" evidence="5">
    <location>
        <begin position="316"/>
        <end position="328"/>
    </location>
</feature>
<dbReference type="InterPro" id="IPR000847">
    <property type="entry name" value="LysR_HTH_N"/>
</dbReference>
<keyword evidence="4" id="KW-0804">Transcription</keyword>
<organism evidence="7 8">
    <name type="scientific">Pseudofrankia inefficax (strain DSM 45817 / CECT 9037 / DDB 130130 / EuI1c)</name>
    <name type="common">Frankia inefficax</name>
    <dbReference type="NCBI Taxonomy" id="298654"/>
    <lineage>
        <taxon>Bacteria</taxon>
        <taxon>Bacillati</taxon>
        <taxon>Actinomycetota</taxon>
        <taxon>Actinomycetes</taxon>
        <taxon>Frankiales</taxon>
        <taxon>Frankiaceae</taxon>
        <taxon>Pseudofrankia</taxon>
    </lineage>
</organism>
<dbReference type="GO" id="GO:0003700">
    <property type="term" value="F:DNA-binding transcription factor activity"/>
    <property type="evidence" value="ECO:0007669"/>
    <property type="project" value="InterPro"/>
</dbReference>
<dbReference type="InterPro" id="IPR036390">
    <property type="entry name" value="WH_DNA-bd_sf"/>
</dbReference>
<comment type="similarity">
    <text evidence="1">Belongs to the LysR transcriptional regulatory family.</text>
</comment>
<dbReference type="SUPFAM" id="SSF53850">
    <property type="entry name" value="Periplasmic binding protein-like II"/>
    <property type="match status" value="1"/>
</dbReference>
<dbReference type="PANTHER" id="PTHR30346">
    <property type="entry name" value="TRANSCRIPTIONAL DUAL REGULATOR HCAR-RELATED"/>
    <property type="match status" value="1"/>
</dbReference>
<sequence length="334" mass="36426">MEGRGHTRCVDLNLRLVRYFVTVAEERHFGRAATRLFIAQPSLSVQIRRLEQELGTPLLIRSTRQVELTGAGERFLVAARRLLAAAADAEAAVAEAEVLRLASILDGLDTVPLILRTLRRLDPLLEVVHGINGMPRQVAEVRAGRLDVAVGLIRDVPADLEVELVRLDPVRVVLRADNPLARRSAVAVADLGDATWVFGNTEHTPDWIDFVLGFLAEAGLRPRPSPSAQTPLSAMLEQVRENDGVAAWPASCPEPGPDLVVRPLVHPSPVYPWYVLWHRDRLTRGVQAFRAAARGAAGEHGWMAAALPPAPPRRLPAPATTSPTAPRPVSVDLH</sequence>
<keyword evidence="8" id="KW-1185">Reference proteome</keyword>
<proteinExistence type="inferred from homology"/>
<evidence type="ECO:0000259" key="6">
    <source>
        <dbReference type="PROSITE" id="PS50931"/>
    </source>
</evidence>
<keyword evidence="3" id="KW-0238">DNA-binding</keyword>